<feature type="region of interest" description="Disordered" evidence="1">
    <location>
        <begin position="17"/>
        <end position="38"/>
    </location>
</feature>
<organism evidence="2 3">
    <name type="scientific">Phytophthora fragariae</name>
    <dbReference type="NCBI Taxonomy" id="53985"/>
    <lineage>
        <taxon>Eukaryota</taxon>
        <taxon>Sar</taxon>
        <taxon>Stramenopiles</taxon>
        <taxon>Oomycota</taxon>
        <taxon>Peronosporomycetes</taxon>
        <taxon>Peronosporales</taxon>
        <taxon>Peronosporaceae</taxon>
        <taxon>Phytophthora</taxon>
    </lineage>
</organism>
<sequence>MAPATVRPPLWSTSNCSRRLSSPFPGSDENVPPRSSAPKVIRSPEAVVVYQTLAAAQLFQPQRILAASKQRQLASASPPLSFLRLAMEASAIKDNDGVRRPAMIYPGDTIEYFSPVFIAGDMRALRTAVVIEVDPEHDLYPIRINAFEILPLFTVVKPTLSRTREVLEEKWRQLRAYELVPGRFDVPSRESELTVELRRAVEAIKMPETPLQETNEMDVSLAGSHEDNLASSTRLPTLADRNKRHHRGKDRLGVRKVSRKRGHQKQREPSRCSHA</sequence>
<gene>
    <name evidence="2" type="ORF">PF006_g27897</name>
</gene>
<comment type="caution">
    <text evidence="2">The sequence shown here is derived from an EMBL/GenBank/DDBJ whole genome shotgun (WGS) entry which is preliminary data.</text>
</comment>
<proteinExistence type="predicted"/>
<evidence type="ECO:0000256" key="1">
    <source>
        <dbReference type="SAM" id="MobiDB-lite"/>
    </source>
</evidence>
<feature type="compositionally biased region" description="Basic and acidic residues" evidence="1">
    <location>
        <begin position="265"/>
        <end position="275"/>
    </location>
</feature>
<evidence type="ECO:0000313" key="3">
    <source>
        <dbReference type="Proteomes" id="UP000440732"/>
    </source>
</evidence>
<evidence type="ECO:0000313" key="2">
    <source>
        <dbReference type="EMBL" id="KAE9077563.1"/>
    </source>
</evidence>
<dbReference type="Proteomes" id="UP000440732">
    <property type="component" value="Unassembled WGS sequence"/>
</dbReference>
<protein>
    <submittedName>
        <fullName evidence="2">Uncharacterized protein</fullName>
    </submittedName>
</protein>
<feature type="compositionally biased region" description="Basic residues" evidence="1">
    <location>
        <begin position="242"/>
        <end position="264"/>
    </location>
</feature>
<accession>A0A6A3QJ71</accession>
<name>A0A6A3QJ71_9STRA</name>
<dbReference type="AlphaFoldDB" id="A0A6A3QJ71"/>
<dbReference type="EMBL" id="QXGA01003963">
    <property type="protein sequence ID" value="KAE9077563.1"/>
    <property type="molecule type" value="Genomic_DNA"/>
</dbReference>
<feature type="region of interest" description="Disordered" evidence="1">
    <location>
        <begin position="223"/>
        <end position="275"/>
    </location>
</feature>
<reference evidence="2 3" key="1">
    <citation type="submission" date="2018-08" db="EMBL/GenBank/DDBJ databases">
        <title>Genomic investigation of the strawberry pathogen Phytophthora fragariae indicates pathogenicity is determined by transcriptional variation in three key races.</title>
        <authorList>
            <person name="Adams T.M."/>
            <person name="Armitage A.D."/>
            <person name="Sobczyk M.K."/>
            <person name="Bates H.J."/>
            <person name="Dunwell J.M."/>
            <person name="Nellist C.F."/>
            <person name="Harrison R.J."/>
        </authorList>
    </citation>
    <scope>NUCLEOTIDE SEQUENCE [LARGE SCALE GENOMIC DNA]</scope>
    <source>
        <strain evidence="2 3">NOV-5</strain>
    </source>
</reference>